<reference evidence="2 5" key="1">
    <citation type="submission" date="2021-01" db="EMBL/GenBank/DDBJ databases">
        <title>Diatom-associated Roseobacters Show Island Model of Population Structure.</title>
        <authorList>
            <person name="Qu L."/>
            <person name="Feng X."/>
            <person name="Chen Y."/>
            <person name="Li L."/>
            <person name="Wang X."/>
            <person name="Hu Z."/>
            <person name="Wang H."/>
            <person name="Luo H."/>
        </authorList>
    </citation>
    <scope>NUCLEOTIDE SEQUENCE</scope>
    <source>
        <strain evidence="3 5">CC28-63</strain>
        <strain evidence="2">CC28-69</strain>
    </source>
</reference>
<dbReference type="AlphaFoldDB" id="A0A9Q2P8H4"/>
<evidence type="ECO:0000256" key="1">
    <source>
        <dbReference type="SAM" id="Coils"/>
    </source>
</evidence>
<keyword evidence="5" id="KW-1185">Reference proteome</keyword>
<sequence>MTKISRSQSRIGITELARALGRSEMFVRSSLMVLKISLKDESLELDDAVAVIRHLAQRQSDQDELLGSLLAKITTTEKRELEFAVALEMVKKERAALARLTENLKEQLGREQSRSDRLEQNLHDLTASLAHIVLQRDRLVARSKLRSRATLKHYNGRSVLYLEDPVNPHLLNRSET</sequence>
<dbReference type="Proteomes" id="UP000755667">
    <property type="component" value="Unassembled WGS sequence"/>
</dbReference>
<evidence type="ECO:0000313" key="5">
    <source>
        <dbReference type="Proteomes" id="UP000809440"/>
    </source>
</evidence>
<dbReference type="EMBL" id="JAFBXE010000028">
    <property type="protein sequence ID" value="MBM2415148.1"/>
    <property type="molecule type" value="Genomic_DNA"/>
</dbReference>
<comment type="caution">
    <text evidence="2">The sequence shown here is derived from an EMBL/GenBank/DDBJ whole genome shotgun (WGS) entry which is preliminary data.</text>
</comment>
<keyword evidence="1" id="KW-0175">Coiled coil</keyword>
<dbReference type="EMBL" id="JAFBXF010000027">
    <property type="protein sequence ID" value="MBM2419792.1"/>
    <property type="molecule type" value="Genomic_DNA"/>
</dbReference>
<evidence type="ECO:0000313" key="2">
    <source>
        <dbReference type="EMBL" id="MBM2415148.1"/>
    </source>
</evidence>
<name>A0A9Q2P8H4_9RHOB</name>
<organism evidence="2 4">
    <name type="scientific">Marivita cryptomonadis</name>
    <dbReference type="NCBI Taxonomy" id="505252"/>
    <lineage>
        <taxon>Bacteria</taxon>
        <taxon>Pseudomonadati</taxon>
        <taxon>Pseudomonadota</taxon>
        <taxon>Alphaproteobacteria</taxon>
        <taxon>Rhodobacterales</taxon>
        <taxon>Roseobacteraceae</taxon>
        <taxon>Marivita</taxon>
    </lineage>
</organism>
<evidence type="ECO:0000313" key="4">
    <source>
        <dbReference type="Proteomes" id="UP000755667"/>
    </source>
</evidence>
<gene>
    <name evidence="2" type="ORF">JQX41_22830</name>
    <name evidence="3" type="ORF">JQX48_22715</name>
</gene>
<dbReference type="RefSeq" id="WP_085633625.1">
    <property type="nucleotide sequence ID" value="NZ_JAFBWV010000025.1"/>
</dbReference>
<accession>A0A9Q2P8H4</accession>
<dbReference type="Proteomes" id="UP000809440">
    <property type="component" value="Unassembled WGS sequence"/>
</dbReference>
<protein>
    <submittedName>
        <fullName evidence="2">Uncharacterized protein</fullName>
    </submittedName>
</protein>
<proteinExistence type="predicted"/>
<evidence type="ECO:0000313" key="3">
    <source>
        <dbReference type="EMBL" id="MBM2419792.1"/>
    </source>
</evidence>
<feature type="coiled-coil region" evidence="1">
    <location>
        <begin position="87"/>
        <end position="121"/>
    </location>
</feature>